<comment type="caution">
    <text evidence="1">The sequence shown here is derived from an EMBL/GenBank/DDBJ whole genome shotgun (WGS) entry which is preliminary data.</text>
</comment>
<organism evidence="1 2">
    <name type="scientific">Paenibacillus haidiansis</name>
    <dbReference type="NCBI Taxonomy" id="1574488"/>
    <lineage>
        <taxon>Bacteria</taxon>
        <taxon>Bacillati</taxon>
        <taxon>Bacillota</taxon>
        <taxon>Bacilli</taxon>
        <taxon>Bacillales</taxon>
        <taxon>Paenibacillaceae</taxon>
        <taxon>Paenibacillus</taxon>
    </lineage>
</organism>
<name>A0ABU7W058_9BACL</name>
<evidence type="ECO:0008006" key="3">
    <source>
        <dbReference type="Google" id="ProtNLM"/>
    </source>
</evidence>
<keyword evidence="2" id="KW-1185">Reference proteome</keyword>
<accession>A0ABU7W058</accession>
<evidence type="ECO:0000313" key="1">
    <source>
        <dbReference type="EMBL" id="MEF2968549.1"/>
    </source>
</evidence>
<sequence length="91" mass="10972">MTGRILVELEDLKNAENKLNQVIHKLEQDEIYLKTVYGRLYGWKGEAAGEMRSRMSSFFSELSVWGERLEERRDELTRYIDKMRQLDESWR</sequence>
<dbReference type="Proteomes" id="UP001306950">
    <property type="component" value="Unassembled WGS sequence"/>
</dbReference>
<proteinExistence type="predicted"/>
<evidence type="ECO:0000313" key="2">
    <source>
        <dbReference type="Proteomes" id="UP001306950"/>
    </source>
</evidence>
<dbReference type="RefSeq" id="WP_331848730.1">
    <property type="nucleotide sequence ID" value="NZ_JAZHPZ010000016.1"/>
</dbReference>
<reference evidence="1 2" key="1">
    <citation type="submission" date="2024-02" db="EMBL/GenBank/DDBJ databases">
        <title>A nitrogen-fixing paenibacillus bacterium.</title>
        <authorList>
            <person name="Zhang W.L."/>
            <person name="Chen S.F."/>
        </authorList>
    </citation>
    <scope>NUCLEOTIDE SEQUENCE [LARGE SCALE GENOMIC DNA]</scope>
    <source>
        <strain evidence="1 2">M1</strain>
    </source>
</reference>
<gene>
    <name evidence="1" type="ORF">V3851_22260</name>
</gene>
<dbReference type="EMBL" id="JAZHPZ010000016">
    <property type="protein sequence ID" value="MEF2968549.1"/>
    <property type="molecule type" value="Genomic_DNA"/>
</dbReference>
<protein>
    <recommendedName>
        <fullName evidence="3">WXG100 family type VII secretion target</fullName>
    </recommendedName>
</protein>